<dbReference type="AlphaFoldDB" id="A0A0C3LA37"/>
<sequence length="49" mass="5676">MSVREGKLRVEKVACLITILAQLSDPRMRRTWKVAGKLTHKAGHKLREY</sequence>
<evidence type="ECO:0000313" key="1">
    <source>
        <dbReference type="EMBL" id="KIO30768.1"/>
    </source>
</evidence>
<protein>
    <submittedName>
        <fullName evidence="1">Uncharacterized protein</fullName>
    </submittedName>
</protein>
<reference evidence="1 2" key="1">
    <citation type="submission" date="2014-04" db="EMBL/GenBank/DDBJ databases">
        <authorList>
            <consortium name="DOE Joint Genome Institute"/>
            <person name="Kuo A."/>
            <person name="Girlanda M."/>
            <person name="Perotto S."/>
            <person name="Kohler A."/>
            <person name="Nagy L.G."/>
            <person name="Floudas D."/>
            <person name="Copeland A."/>
            <person name="Barry K.W."/>
            <person name="Cichocki N."/>
            <person name="Veneault-Fourrey C."/>
            <person name="LaButti K."/>
            <person name="Lindquist E.A."/>
            <person name="Lipzen A."/>
            <person name="Lundell T."/>
            <person name="Morin E."/>
            <person name="Murat C."/>
            <person name="Sun H."/>
            <person name="Tunlid A."/>
            <person name="Henrissat B."/>
            <person name="Grigoriev I.V."/>
            <person name="Hibbett D.S."/>
            <person name="Martin F."/>
            <person name="Nordberg H.P."/>
            <person name="Cantor M.N."/>
            <person name="Hua S.X."/>
        </authorList>
    </citation>
    <scope>NUCLEOTIDE SEQUENCE [LARGE SCALE GENOMIC DNA]</scope>
    <source>
        <strain evidence="1 2">MUT 4182</strain>
    </source>
</reference>
<evidence type="ECO:0000313" key="2">
    <source>
        <dbReference type="Proteomes" id="UP000054248"/>
    </source>
</evidence>
<name>A0A0C3LA37_9AGAM</name>
<dbReference type="HOGENOM" id="CLU_3144039_0_0_1"/>
<organism evidence="1 2">
    <name type="scientific">Tulasnella calospora MUT 4182</name>
    <dbReference type="NCBI Taxonomy" id="1051891"/>
    <lineage>
        <taxon>Eukaryota</taxon>
        <taxon>Fungi</taxon>
        <taxon>Dikarya</taxon>
        <taxon>Basidiomycota</taxon>
        <taxon>Agaricomycotina</taxon>
        <taxon>Agaricomycetes</taxon>
        <taxon>Cantharellales</taxon>
        <taxon>Tulasnellaceae</taxon>
        <taxon>Tulasnella</taxon>
    </lineage>
</organism>
<gene>
    <name evidence="1" type="ORF">M407DRAFT_20291</name>
</gene>
<dbReference type="Proteomes" id="UP000054248">
    <property type="component" value="Unassembled WGS sequence"/>
</dbReference>
<reference evidence="2" key="2">
    <citation type="submission" date="2015-01" db="EMBL/GenBank/DDBJ databases">
        <title>Evolutionary Origins and Diversification of the Mycorrhizal Mutualists.</title>
        <authorList>
            <consortium name="DOE Joint Genome Institute"/>
            <consortium name="Mycorrhizal Genomics Consortium"/>
            <person name="Kohler A."/>
            <person name="Kuo A."/>
            <person name="Nagy L.G."/>
            <person name="Floudas D."/>
            <person name="Copeland A."/>
            <person name="Barry K.W."/>
            <person name="Cichocki N."/>
            <person name="Veneault-Fourrey C."/>
            <person name="LaButti K."/>
            <person name="Lindquist E.A."/>
            <person name="Lipzen A."/>
            <person name="Lundell T."/>
            <person name="Morin E."/>
            <person name="Murat C."/>
            <person name="Riley R."/>
            <person name="Ohm R."/>
            <person name="Sun H."/>
            <person name="Tunlid A."/>
            <person name="Henrissat B."/>
            <person name="Grigoriev I.V."/>
            <person name="Hibbett D.S."/>
            <person name="Martin F."/>
        </authorList>
    </citation>
    <scope>NUCLEOTIDE SEQUENCE [LARGE SCALE GENOMIC DNA]</scope>
    <source>
        <strain evidence="2">MUT 4182</strain>
    </source>
</reference>
<dbReference type="EMBL" id="KN822969">
    <property type="protein sequence ID" value="KIO30768.1"/>
    <property type="molecule type" value="Genomic_DNA"/>
</dbReference>
<proteinExistence type="predicted"/>
<keyword evidence="2" id="KW-1185">Reference proteome</keyword>
<accession>A0A0C3LA37</accession>